<feature type="non-terminal residue" evidence="2">
    <location>
        <position position="200"/>
    </location>
</feature>
<dbReference type="AlphaFoldDB" id="A0A6J4JKC3"/>
<evidence type="ECO:0000313" key="2">
    <source>
        <dbReference type="EMBL" id="CAA9280780.1"/>
    </source>
</evidence>
<feature type="region of interest" description="Disordered" evidence="1">
    <location>
        <begin position="26"/>
        <end position="76"/>
    </location>
</feature>
<sequence length="200" mass="21103">GFIRAGLLRSRTVARLPAGGRTRLCLPVPHPLQRPVQLRPQDRPRRGPGQGRDPGTVCLPLAHPPATGRRTSREAVPDEVPAAGLAAGAVAEEEPAAQSPPVARARHHLFARRGGHQRRIGQYPPGVRVAAAQRPLPPAARSDLPAVLRRPVLRRDRPGDGAHLPVGDEPPAQSPQSPAQQPDAEAPGGSGPCPLPEFSV</sequence>
<feature type="compositionally biased region" description="Low complexity" evidence="1">
    <location>
        <begin position="169"/>
        <end position="187"/>
    </location>
</feature>
<evidence type="ECO:0000256" key="1">
    <source>
        <dbReference type="SAM" id="MobiDB-lite"/>
    </source>
</evidence>
<proteinExistence type="predicted"/>
<accession>A0A6J4JKC3</accession>
<reference evidence="2" key="1">
    <citation type="submission" date="2020-02" db="EMBL/GenBank/DDBJ databases">
        <authorList>
            <person name="Meier V. D."/>
        </authorList>
    </citation>
    <scope>NUCLEOTIDE SEQUENCE</scope>
    <source>
        <strain evidence="2">AVDCRST_MAG56</strain>
    </source>
</reference>
<feature type="region of interest" description="Disordered" evidence="1">
    <location>
        <begin position="135"/>
        <end position="200"/>
    </location>
</feature>
<name>A0A6J4JKC3_9SPHI</name>
<organism evidence="2">
    <name type="scientific">uncultured Cytophagales bacterium</name>
    <dbReference type="NCBI Taxonomy" id="158755"/>
    <lineage>
        <taxon>Bacteria</taxon>
        <taxon>Pseudomonadati</taxon>
        <taxon>Bacteroidota</taxon>
        <taxon>Sphingobacteriia</taxon>
        <taxon>Sphingobacteriales</taxon>
        <taxon>environmental samples</taxon>
    </lineage>
</organism>
<feature type="non-terminal residue" evidence="2">
    <location>
        <position position="1"/>
    </location>
</feature>
<protein>
    <submittedName>
        <fullName evidence="2">RNA polymerase ECF-type sigma factor</fullName>
    </submittedName>
</protein>
<dbReference type="EMBL" id="CADCTQ010000311">
    <property type="protein sequence ID" value="CAA9280780.1"/>
    <property type="molecule type" value="Genomic_DNA"/>
</dbReference>
<gene>
    <name evidence="2" type="ORF">AVDCRST_MAG56-3857</name>
</gene>